<evidence type="ECO:0000259" key="2">
    <source>
        <dbReference type="Pfam" id="PF08239"/>
    </source>
</evidence>
<evidence type="ECO:0000313" key="3">
    <source>
        <dbReference type="EMBL" id="PWN56243.1"/>
    </source>
</evidence>
<keyword evidence="4" id="KW-1185">Reference proteome</keyword>
<dbReference type="EMBL" id="QEQK01000006">
    <property type="protein sequence ID" value="PWN56243.1"/>
    <property type="molecule type" value="Genomic_DNA"/>
</dbReference>
<gene>
    <name evidence="3" type="ORF">DEH80_08195</name>
</gene>
<feature type="signal peptide" evidence="1">
    <location>
        <begin position="1"/>
        <end position="20"/>
    </location>
</feature>
<reference evidence="3 4" key="1">
    <citation type="submission" date="2018-05" db="EMBL/GenBank/DDBJ databases">
        <title>Abyssibacter profundi OUC007T gen. nov., sp. nov, a marine bacterium isolated from seawater of the Mariana Trench.</title>
        <authorList>
            <person name="Zhou S."/>
        </authorList>
    </citation>
    <scope>NUCLEOTIDE SEQUENCE [LARGE SCALE GENOMIC DNA]</scope>
    <source>
        <strain evidence="3 4">OUC007</strain>
    </source>
</reference>
<organism evidence="3 4">
    <name type="scientific">Abyssibacter profundi</name>
    <dbReference type="NCBI Taxonomy" id="2182787"/>
    <lineage>
        <taxon>Bacteria</taxon>
        <taxon>Pseudomonadati</taxon>
        <taxon>Pseudomonadota</taxon>
        <taxon>Gammaproteobacteria</taxon>
        <taxon>Chromatiales</taxon>
        <taxon>Oceanococcaceae</taxon>
        <taxon>Abyssibacter</taxon>
    </lineage>
</organism>
<feature type="chain" id="PRO_5016577838" description="SH3b domain-containing protein" evidence="1">
    <location>
        <begin position="21"/>
        <end position="158"/>
    </location>
</feature>
<feature type="domain" description="SH3b" evidence="2">
    <location>
        <begin position="31"/>
        <end position="79"/>
    </location>
</feature>
<dbReference type="RefSeq" id="WP_109720014.1">
    <property type="nucleotide sequence ID" value="NZ_QEQK01000006.1"/>
</dbReference>
<evidence type="ECO:0000313" key="4">
    <source>
        <dbReference type="Proteomes" id="UP000251800"/>
    </source>
</evidence>
<dbReference type="AlphaFoldDB" id="A0A363ULF5"/>
<protein>
    <recommendedName>
        <fullName evidence="2">SH3b domain-containing protein</fullName>
    </recommendedName>
</protein>
<dbReference type="Pfam" id="PF08239">
    <property type="entry name" value="SH3_3"/>
    <property type="match status" value="1"/>
</dbReference>
<keyword evidence="1" id="KW-0732">Signal</keyword>
<dbReference type="OrthoDB" id="9806267at2"/>
<name>A0A363ULF5_9GAMM</name>
<comment type="caution">
    <text evidence="3">The sequence shown here is derived from an EMBL/GenBank/DDBJ whole genome shotgun (WGS) entry which is preliminary data.</text>
</comment>
<sequence length="158" mass="16778">MRRLGILLMLTAASSLPALAGEGRIIQPDVLRSDPGFRAERLGTVPIGTVVEILEQDGNWVQVTLPQPATGTTAVTGWVRLLNVHVFEQDDHLNVVSDSAYGADSELTVATAVRGIDVERIGRANADYNALAAVSGYAASDEDARRFAADGGLTHEPK</sequence>
<dbReference type="InterPro" id="IPR003646">
    <property type="entry name" value="SH3-like_bac-type"/>
</dbReference>
<dbReference type="Gene3D" id="2.30.30.40">
    <property type="entry name" value="SH3 Domains"/>
    <property type="match status" value="1"/>
</dbReference>
<evidence type="ECO:0000256" key="1">
    <source>
        <dbReference type="SAM" id="SignalP"/>
    </source>
</evidence>
<dbReference type="Proteomes" id="UP000251800">
    <property type="component" value="Unassembled WGS sequence"/>
</dbReference>
<proteinExistence type="predicted"/>
<accession>A0A363ULF5</accession>